<dbReference type="GeneID" id="89970915"/>
<proteinExistence type="predicted"/>
<protein>
    <submittedName>
        <fullName evidence="1">Uncharacterized protein</fullName>
    </submittedName>
</protein>
<name>A0AAV9N8P4_9EURO</name>
<dbReference type="EMBL" id="JAVRRD010000014">
    <property type="protein sequence ID" value="KAK5051913.1"/>
    <property type="molecule type" value="Genomic_DNA"/>
</dbReference>
<accession>A0AAV9N8P4</accession>
<comment type="caution">
    <text evidence="1">The sequence shown here is derived from an EMBL/GenBank/DDBJ whole genome shotgun (WGS) entry which is preliminary data.</text>
</comment>
<dbReference type="AlphaFoldDB" id="A0AAV9N8P4"/>
<dbReference type="RefSeq" id="XP_064705927.1">
    <property type="nucleotide sequence ID" value="XM_064846317.1"/>
</dbReference>
<evidence type="ECO:0000313" key="2">
    <source>
        <dbReference type="Proteomes" id="UP001358417"/>
    </source>
</evidence>
<reference evidence="1 2" key="1">
    <citation type="submission" date="2023-08" db="EMBL/GenBank/DDBJ databases">
        <title>Black Yeasts Isolated from many extreme environments.</title>
        <authorList>
            <person name="Coleine C."/>
            <person name="Stajich J.E."/>
            <person name="Selbmann L."/>
        </authorList>
    </citation>
    <scope>NUCLEOTIDE SEQUENCE [LARGE SCALE GENOMIC DNA]</scope>
    <source>
        <strain evidence="1 2">CCFEE 5792</strain>
    </source>
</reference>
<keyword evidence="2" id="KW-1185">Reference proteome</keyword>
<organism evidence="1 2">
    <name type="scientific">Exophiala bonariae</name>
    <dbReference type="NCBI Taxonomy" id="1690606"/>
    <lineage>
        <taxon>Eukaryota</taxon>
        <taxon>Fungi</taxon>
        <taxon>Dikarya</taxon>
        <taxon>Ascomycota</taxon>
        <taxon>Pezizomycotina</taxon>
        <taxon>Eurotiomycetes</taxon>
        <taxon>Chaetothyriomycetidae</taxon>
        <taxon>Chaetothyriales</taxon>
        <taxon>Herpotrichiellaceae</taxon>
        <taxon>Exophiala</taxon>
    </lineage>
</organism>
<evidence type="ECO:0000313" key="1">
    <source>
        <dbReference type="EMBL" id="KAK5051913.1"/>
    </source>
</evidence>
<gene>
    <name evidence="1" type="ORF">LTR84_002716</name>
</gene>
<sequence length="145" mass="16426">MSPKGPYKLVTVNTAPERAKRLVGRVVDAVKEQYTIQHVANCESQYTPVTKSMLLRLRFHFSNTKELRLTTVAIDEVEGKVKELQPDILFCASMWTPEESTRIQQIARDNRPGIKTHAIPQGLQVEKGPDAVVEYLQERIPDILA</sequence>
<dbReference type="Proteomes" id="UP001358417">
    <property type="component" value="Unassembled WGS sequence"/>
</dbReference>